<accession>A0A365KNB8</accession>
<dbReference type="RefSeq" id="WP_112224719.1">
    <property type="nucleotide sequence ID" value="NZ_CP196859.1"/>
</dbReference>
<reference evidence="1 2" key="1">
    <citation type="submission" date="2018-06" db="EMBL/GenBank/DDBJ databases">
        <title>The draft genome sequences of strains SCU63 and S1.</title>
        <authorList>
            <person name="Gan L."/>
        </authorList>
    </citation>
    <scope>NUCLEOTIDE SEQUENCE [LARGE SCALE GENOMIC DNA]</scope>
    <source>
        <strain evidence="1 2">SCU63</strain>
    </source>
</reference>
<dbReference type="EMBL" id="QLZR01000008">
    <property type="protein sequence ID" value="RAZ74160.1"/>
    <property type="molecule type" value="Genomic_DNA"/>
</dbReference>
<proteinExistence type="predicted"/>
<protein>
    <submittedName>
        <fullName evidence="1">Uncharacterized protein</fullName>
    </submittedName>
</protein>
<keyword evidence="2" id="KW-1185">Reference proteome</keyword>
<comment type="caution">
    <text evidence="1">The sequence shown here is derived from an EMBL/GenBank/DDBJ whole genome shotgun (WGS) entry which is preliminary data.</text>
</comment>
<sequence length="387" mass="45239">MEFVDGMNDLEAVEYCIDMGIEEAKGLLETYKSADRFTNMKSVQALQKLLVTIHHDVELATNPKTNKPFSGKKRRHLVGDLRIERVKKEDGRESNSRKPTADDFILDEFIFSKLVKLNGGNRPLRNWVKEIELYNLYNVDKEEMKSLIENVHSEGIAFFNAVNVVNKFFDTIDKRNTSIVQSAINRLSKDNKIQSTIHYVFKGLDNDFINVSEELYEQVKSEVKELVEEMELNYNSYISQKINSQYKNVEYFECQKVVNKYLADNHKIQYFYKTIGIKILDKSLAREVSRSEMLEAYFNRLISLTLQKQKRKDYQDTRFVEKEFYRLNTFVLLDLIGIEVSQDIINEDKLTIKERSEQVYSNNSSYHVTAGDKIPNNAVLKFPIYQG</sequence>
<evidence type="ECO:0000313" key="2">
    <source>
        <dbReference type="Proteomes" id="UP000251002"/>
    </source>
</evidence>
<gene>
    <name evidence="1" type="ORF">DP120_16405</name>
</gene>
<dbReference type="Proteomes" id="UP000251002">
    <property type="component" value="Unassembled WGS sequence"/>
</dbReference>
<evidence type="ECO:0000313" key="1">
    <source>
        <dbReference type="EMBL" id="RAZ74160.1"/>
    </source>
</evidence>
<name>A0A365KNB8_9BACL</name>
<dbReference type="AlphaFoldDB" id="A0A365KNB8"/>
<organism evidence="1 2">
    <name type="scientific">Planococcus halotolerans</name>
    <dbReference type="NCBI Taxonomy" id="2233542"/>
    <lineage>
        <taxon>Bacteria</taxon>
        <taxon>Bacillati</taxon>
        <taxon>Bacillota</taxon>
        <taxon>Bacilli</taxon>
        <taxon>Bacillales</taxon>
        <taxon>Caryophanaceae</taxon>
        <taxon>Planococcus</taxon>
    </lineage>
</organism>